<evidence type="ECO:0000313" key="2">
    <source>
        <dbReference type="Proteomes" id="UP000187283"/>
    </source>
</evidence>
<keyword evidence="2" id="KW-1185">Reference proteome</keyword>
<accession>A0A1R1YHF1</accession>
<dbReference type="EMBL" id="LSSN01000036">
    <property type="protein sequence ID" value="OMJ26313.1"/>
    <property type="molecule type" value="Genomic_DNA"/>
</dbReference>
<organism evidence="1 2">
    <name type="scientific">Smittium culicis</name>
    <dbReference type="NCBI Taxonomy" id="133412"/>
    <lineage>
        <taxon>Eukaryota</taxon>
        <taxon>Fungi</taxon>
        <taxon>Fungi incertae sedis</taxon>
        <taxon>Zoopagomycota</taxon>
        <taxon>Kickxellomycotina</taxon>
        <taxon>Harpellomycetes</taxon>
        <taxon>Harpellales</taxon>
        <taxon>Legeriomycetaceae</taxon>
        <taxon>Smittium</taxon>
    </lineage>
</organism>
<reference evidence="1 2" key="1">
    <citation type="submission" date="2017-01" db="EMBL/GenBank/DDBJ databases">
        <authorList>
            <person name="Mah S.A."/>
            <person name="Swanson W.J."/>
            <person name="Moy G.W."/>
            <person name="Vacquier V.D."/>
        </authorList>
    </citation>
    <scope>NUCLEOTIDE SEQUENCE [LARGE SCALE GENOMIC DNA]</scope>
    <source>
        <strain evidence="1 2">GSMNP</strain>
    </source>
</reference>
<evidence type="ECO:0000313" key="1">
    <source>
        <dbReference type="EMBL" id="OMJ26313.1"/>
    </source>
</evidence>
<protein>
    <submittedName>
        <fullName evidence="1">Uncharacterized protein</fullName>
    </submittedName>
</protein>
<name>A0A1R1YHF1_9FUNG</name>
<dbReference type="OrthoDB" id="5554389at2759"/>
<sequence length="315" mass="36051">MVIRKPVKRARTLFSDVVKGNDPQYATNAELTSTNVNYPSVFNQSKLNIQYLNQKTPKKKIQNEQKNVKLIKKRTKILPKLDMTQYKAVSLKHLIFGGKQSSLKIFCVAGSDQKIGIDWGQFKGDVPEALDVVFNAIGDSIYTRYDDYRANVTYITLDNLEDAAKLMSKTLNYDDQKIDLYQTVKIEEDIMTVNIPNFKEISIAKMIELVTKQLKPLGEIKDISALCNKYRNEYIPYEIKKEYISPRSDIIESSEWNNTPSEHNIMDEKARLGKISEKEFMDYVSKEDCAPQDSNLAEICLDSDPSDQSSSDIEI</sequence>
<gene>
    <name evidence="1" type="ORF">AYI70_g273</name>
</gene>
<proteinExistence type="predicted"/>
<comment type="caution">
    <text evidence="1">The sequence shown here is derived from an EMBL/GenBank/DDBJ whole genome shotgun (WGS) entry which is preliminary data.</text>
</comment>
<dbReference type="Proteomes" id="UP000187283">
    <property type="component" value="Unassembled WGS sequence"/>
</dbReference>
<dbReference type="AlphaFoldDB" id="A0A1R1YHF1"/>